<sequence>MLLALDTATGSIGAAVLADGAVLAEVTHQDSRRHGELLAPAIEEALAGAGASVRDLTGIVVGVGPGPFTGLRVGIVTGLVMARVRGIPVHGVCSLDALAEQAVEEQVVDATFLVATDARRKEVYWAVYAVQHGRPVRTDGPGVAHAADLPDSVRCLPAVGRGPLLYDSLRHAGGPVDASPGYLGRVAHRALSGGTDQTGADGILLPPEPLYLRHPDAAVPGPAKLVP</sequence>
<dbReference type="Proteomes" id="UP001056535">
    <property type="component" value="Chromosome"/>
</dbReference>
<dbReference type="RefSeq" id="WP_252621998.1">
    <property type="nucleotide sequence ID" value="NZ_CP099490.1"/>
</dbReference>
<dbReference type="Pfam" id="PF00814">
    <property type="entry name" value="TsaD"/>
    <property type="match status" value="1"/>
</dbReference>
<keyword evidence="2" id="KW-0012">Acyltransferase</keyword>
<name>A0ABY4YKD8_9MICO</name>
<protein>
    <submittedName>
        <fullName evidence="2">tRNA (Adenosine(37)-N6)-threonylcarbamoyltransferase complex dimerization subunit type 1 TsaB</fullName>
        <ecNumber evidence="2">2.3.1.234</ecNumber>
    </submittedName>
</protein>
<dbReference type="EC" id="2.3.1.234" evidence="2"/>
<dbReference type="NCBIfam" id="TIGR03725">
    <property type="entry name" value="T6A_YeaZ"/>
    <property type="match status" value="1"/>
</dbReference>
<organism evidence="2 3">
    <name type="scientific">Ornithinimicrobium cryptoxanthini</name>
    <dbReference type="NCBI Taxonomy" id="2934161"/>
    <lineage>
        <taxon>Bacteria</taxon>
        <taxon>Bacillati</taxon>
        <taxon>Actinomycetota</taxon>
        <taxon>Actinomycetes</taxon>
        <taxon>Micrococcales</taxon>
        <taxon>Ornithinimicrobiaceae</taxon>
        <taxon>Ornithinimicrobium</taxon>
    </lineage>
</organism>
<accession>A0ABY4YKD8</accession>
<dbReference type="InterPro" id="IPR000905">
    <property type="entry name" value="Gcp-like_dom"/>
</dbReference>
<dbReference type="GO" id="GO:0061711">
    <property type="term" value="F:tRNA N(6)-L-threonylcarbamoyladenine synthase activity"/>
    <property type="evidence" value="ECO:0007669"/>
    <property type="project" value="UniProtKB-EC"/>
</dbReference>
<evidence type="ECO:0000313" key="3">
    <source>
        <dbReference type="Proteomes" id="UP001056535"/>
    </source>
</evidence>
<dbReference type="PANTHER" id="PTHR11735:SF11">
    <property type="entry name" value="TRNA THREONYLCARBAMOYLADENOSINE BIOSYNTHESIS PROTEIN TSAB"/>
    <property type="match status" value="1"/>
</dbReference>
<reference evidence="2" key="1">
    <citation type="submission" date="2022-06" db="EMBL/GenBank/DDBJ databases">
        <title>Ornithinimicrobium JY.X270.</title>
        <authorList>
            <person name="Huang Y."/>
        </authorList>
    </citation>
    <scope>NUCLEOTIDE SEQUENCE</scope>
    <source>
        <strain evidence="2">JY.X270</strain>
    </source>
</reference>
<proteinExistence type="predicted"/>
<dbReference type="Gene3D" id="3.30.420.40">
    <property type="match status" value="2"/>
</dbReference>
<gene>
    <name evidence="2" type="primary">tsaB</name>
    <name evidence="2" type="ORF">NF557_04390</name>
</gene>
<evidence type="ECO:0000259" key="1">
    <source>
        <dbReference type="Pfam" id="PF00814"/>
    </source>
</evidence>
<dbReference type="PANTHER" id="PTHR11735">
    <property type="entry name" value="TRNA N6-ADENOSINE THREONYLCARBAMOYLTRANSFERASE"/>
    <property type="match status" value="1"/>
</dbReference>
<keyword evidence="2" id="KW-0808">Transferase</keyword>
<dbReference type="SUPFAM" id="SSF53067">
    <property type="entry name" value="Actin-like ATPase domain"/>
    <property type="match status" value="2"/>
</dbReference>
<dbReference type="InterPro" id="IPR043129">
    <property type="entry name" value="ATPase_NBD"/>
</dbReference>
<dbReference type="EMBL" id="CP099490">
    <property type="protein sequence ID" value="USQ77159.1"/>
    <property type="molecule type" value="Genomic_DNA"/>
</dbReference>
<dbReference type="InterPro" id="IPR022496">
    <property type="entry name" value="T6A_TsaB"/>
</dbReference>
<dbReference type="CDD" id="cd24032">
    <property type="entry name" value="ASKHA_NBD_TsaB"/>
    <property type="match status" value="1"/>
</dbReference>
<evidence type="ECO:0000313" key="2">
    <source>
        <dbReference type="EMBL" id="USQ77159.1"/>
    </source>
</evidence>
<keyword evidence="3" id="KW-1185">Reference proteome</keyword>
<feature type="domain" description="Gcp-like" evidence="1">
    <location>
        <begin position="23"/>
        <end position="131"/>
    </location>
</feature>